<feature type="region of interest" description="Disordered" evidence="1">
    <location>
        <begin position="469"/>
        <end position="507"/>
    </location>
</feature>
<dbReference type="InterPro" id="IPR051681">
    <property type="entry name" value="Ser/Thr_Kinases-Pseudokinases"/>
</dbReference>
<keyword evidence="3" id="KW-0418">Kinase</keyword>
<feature type="domain" description="Protein kinase" evidence="2">
    <location>
        <begin position="173"/>
        <end position="461"/>
    </location>
</feature>
<feature type="region of interest" description="Disordered" evidence="1">
    <location>
        <begin position="1"/>
        <end position="47"/>
    </location>
</feature>
<feature type="compositionally biased region" description="Low complexity" evidence="1">
    <location>
        <begin position="104"/>
        <end position="120"/>
    </location>
</feature>
<keyword evidence="4" id="KW-1185">Reference proteome</keyword>
<dbReference type="Gene3D" id="1.10.510.10">
    <property type="entry name" value="Transferase(Phosphotransferase) domain 1"/>
    <property type="match status" value="1"/>
</dbReference>
<evidence type="ECO:0000313" key="4">
    <source>
        <dbReference type="Proteomes" id="UP000241890"/>
    </source>
</evidence>
<dbReference type="PROSITE" id="PS00108">
    <property type="entry name" value="PROTEIN_KINASE_ST"/>
    <property type="match status" value="1"/>
</dbReference>
<dbReference type="SMART" id="SM00220">
    <property type="entry name" value="S_TKc"/>
    <property type="match status" value="1"/>
</dbReference>
<dbReference type="PANTHER" id="PTHR44329:SF214">
    <property type="entry name" value="PROTEIN KINASE DOMAIN-CONTAINING PROTEIN"/>
    <property type="match status" value="1"/>
</dbReference>
<evidence type="ECO:0000313" key="3">
    <source>
        <dbReference type="EMBL" id="GBG29360.1"/>
    </source>
</evidence>
<feature type="compositionally biased region" description="Low complexity" evidence="1">
    <location>
        <begin position="28"/>
        <end position="40"/>
    </location>
</feature>
<feature type="compositionally biased region" description="Basic residues" evidence="1">
    <location>
        <begin position="490"/>
        <end position="499"/>
    </location>
</feature>
<dbReference type="OrthoDB" id="4062651at2759"/>
<dbReference type="GO" id="GO:0005524">
    <property type="term" value="F:ATP binding"/>
    <property type="evidence" value="ECO:0007669"/>
    <property type="project" value="InterPro"/>
</dbReference>
<dbReference type="EMBL" id="BEYU01000056">
    <property type="protein sequence ID" value="GBG29360.1"/>
    <property type="molecule type" value="Genomic_DNA"/>
</dbReference>
<dbReference type="InParanoid" id="A0A2R5GEI5"/>
<feature type="region of interest" description="Disordered" evidence="1">
    <location>
        <begin position="70"/>
        <end position="123"/>
    </location>
</feature>
<protein>
    <submittedName>
        <fullName evidence="3">Protein kinase, putative</fullName>
    </submittedName>
</protein>
<gene>
    <name evidence="3" type="ORF">FCC1311_055822</name>
</gene>
<proteinExistence type="predicted"/>
<dbReference type="Gene3D" id="3.30.200.20">
    <property type="entry name" value="Phosphorylase Kinase, domain 1"/>
    <property type="match status" value="1"/>
</dbReference>
<dbReference type="InterPro" id="IPR008271">
    <property type="entry name" value="Ser/Thr_kinase_AS"/>
</dbReference>
<dbReference type="Proteomes" id="UP000241890">
    <property type="component" value="Unassembled WGS sequence"/>
</dbReference>
<dbReference type="SUPFAM" id="SSF56112">
    <property type="entry name" value="Protein kinase-like (PK-like)"/>
    <property type="match status" value="1"/>
</dbReference>
<organism evidence="3 4">
    <name type="scientific">Hondaea fermentalgiana</name>
    <dbReference type="NCBI Taxonomy" id="2315210"/>
    <lineage>
        <taxon>Eukaryota</taxon>
        <taxon>Sar</taxon>
        <taxon>Stramenopiles</taxon>
        <taxon>Bigyra</taxon>
        <taxon>Labyrinthulomycetes</taxon>
        <taxon>Thraustochytrida</taxon>
        <taxon>Thraustochytriidae</taxon>
        <taxon>Hondaea</taxon>
    </lineage>
</organism>
<dbReference type="PANTHER" id="PTHR44329">
    <property type="entry name" value="SERINE/THREONINE-PROTEIN KINASE TNNI3K-RELATED"/>
    <property type="match status" value="1"/>
</dbReference>
<dbReference type="InterPro" id="IPR000719">
    <property type="entry name" value="Prot_kinase_dom"/>
</dbReference>
<keyword evidence="3" id="KW-0808">Transferase</keyword>
<dbReference type="InterPro" id="IPR011009">
    <property type="entry name" value="Kinase-like_dom_sf"/>
</dbReference>
<dbReference type="PROSITE" id="PS50011">
    <property type="entry name" value="PROTEIN_KINASE_DOM"/>
    <property type="match status" value="1"/>
</dbReference>
<feature type="region of interest" description="Disordered" evidence="1">
    <location>
        <begin position="553"/>
        <end position="591"/>
    </location>
</feature>
<feature type="compositionally biased region" description="Polar residues" evidence="1">
    <location>
        <begin position="74"/>
        <end position="89"/>
    </location>
</feature>
<feature type="compositionally biased region" description="Gly residues" evidence="1">
    <location>
        <begin position="580"/>
        <end position="591"/>
    </location>
</feature>
<dbReference type="AlphaFoldDB" id="A0A2R5GEI5"/>
<accession>A0A2R5GEI5</accession>
<dbReference type="GO" id="GO:0004674">
    <property type="term" value="F:protein serine/threonine kinase activity"/>
    <property type="evidence" value="ECO:0007669"/>
    <property type="project" value="TreeGrafter"/>
</dbReference>
<evidence type="ECO:0000256" key="1">
    <source>
        <dbReference type="SAM" id="MobiDB-lite"/>
    </source>
</evidence>
<sequence length="591" mass="64515">MAHGEEAGRTPMPANAEAPRATASPRNQTAAQLFAAQGASAEGGHPDLDYISQFLARMLGQPLYDRRNAELQAEQEQPKSGATSKTLLSRDSDEDGEDTRPDARTAAAASAAASAAAAASRARHRAPPLLGEVDLKTQRMSVRLEEDKIAARLPRSIAKLTQVDWRFPMREVELGKIISDSGSFSVVRRGMYRGQPVCVKEVKIDDEVYAITEITLLHSLKHDHIVELIGATFEKTNGVTKIVAVTEFMRGGSLVDALKTDKASAALVKWPHRLRICAQTAQALDYLHEHGIMHRDIKPDNVLLNVKAMEMSRLSPDGVVAKLADFGMARGTYSSVEVQEGRELDFQHRARQSSRLRRQTYCGTEEFMAPELLFSTPYTASVDVFAFGGLLAEVVSGKNMGKNGFMVRKPEDSFQVDFSQLEDNAVKGCPTSLIRLTEQCMSYDPLERPSPADVVEWLEELQSELASGEAEIFKRGDPRTPSLRMAARPKSAKSARPKSRSGLQDSSFSATHLERAARPPTGQPHPQQLSHRQFKPSFQETALPTEGAAKNTFRTQAVPQHQTASLHDVTGEPKNANSSSGGGDGGCCVVM</sequence>
<evidence type="ECO:0000259" key="2">
    <source>
        <dbReference type="PROSITE" id="PS50011"/>
    </source>
</evidence>
<feature type="compositionally biased region" description="Polar residues" evidence="1">
    <location>
        <begin position="553"/>
        <end position="565"/>
    </location>
</feature>
<dbReference type="Pfam" id="PF00069">
    <property type="entry name" value="Pkinase"/>
    <property type="match status" value="1"/>
</dbReference>
<reference evidence="3 4" key="1">
    <citation type="submission" date="2017-12" db="EMBL/GenBank/DDBJ databases">
        <title>Sequencing, de novo assembly and annotation of complete genome of a new Thraustochytrid species, strain FCC1311.</title>
        <authorList>
            <person name="Sedici K."/>
            <person name="Godart F."/>
            <person name="Aiese Cigliano R."/>
            <person name="Sanseverino W."/>
            <person name="Barakat M."/>
            <person name="Ortet P."/>
            <person name="Marechal E."/>
            <person name="Cagnac O."/>
            <person name="Amato A."/>
        </authorList>
    </citation>
    <scope>NUCLEOTIDE SEQUENCE [LARGE SCALE GENOMIC DNA]</scope>
</reference>
<comment type="caution">
    <text evidence="3">The sequence shown here is derived from an EMBL/GenBank/DDBJ whole genome shotgun (WGS) entry which is preliminary data.</text>
</comment>
<name>A0A2R5GEI5_9STRA</name>